<sequence length="47" mass="5808">MNLHNDDCYWVNIKDGYSMFANWEINDETFLKVRQNTYSLRSVFENW</sequence>
<reference evidence="1 2" key="1">
    <citation type="submission" date="2019-11" db="EMBL/GenBank/DDBJ databases">
        <title>Comparison of genomes from free-living endosymbiotic cyanobacteria isolated from Azolla.</title>
        <authorList>
            <person name="Thiel T."/>
            <person name="Pratte B."/>
        </authorList>
    </citation>
    <scope>NUCLEOTIDE SEQUENCE [LARGE SCALE GENOMIC DNA]</scope>
    <source>
        <strain evidence="1 2">N2B</strain>
    </source>
</reference>
<keyword evidence="2" id="KW-1185">Reference proteome</keyword>
<dbReference type="EMBL" id="JACKZP010000055">
    <property type="protein sequence ID" value="MBC1303231.1"/>
    <property type="molecule type" value="Genomic_DNA"/>
</dbReference>
<comment type="caution">
    <text evidence="1">The sequence shown here is derived from an EMBL/GenBank/DDBJ whole genome shotgun (WGS) entry which is preliminary data.</text>
</comment>
<name>A0ABR6S9Y8_ANAVA</name>
<dbReference type="GeneID" id="58726316"/>
<evidence type="ECO:0000313" key="2">
    <source>
        <dbReference type="Proteomes" id="UP000570851"/>
    </source>
</evidence>
<protein>
    <submittedName>
        <fullName evidence="1">Uncharacterized protein</fullName>
    </submittedName>
</protein>
<dbReference type="Proteomes" id="UP000570851">
    <property type="component" value="Unassembled WGS sequence"/>
</dbReference>
<proteinExistence type="predicted"/>
<evidence type="ECO:0000313" key="1">
    <source>
        <dbReference type="EMBL" id="MBC1303231.1"/>
    </source>
</evidence>
<accession>A0ABR6S9Y8</accession>
<organism evidence="1 2">
    <name type="scientific">Trichormus variabilis N2B</name>
    <dbReference type="NCBI Taxonomy" id="2681315"/>
    <lineage>
        <taxon>Bacteria</taxon>
        <taxon>Bacillati</taxon>
        <taxon>Cyanobacteriota</taxon>
        <taxon>Cyanophyceae</taxon>
        <taxon>Nostocales</taxon>
        <taxon>Nostocaceae</taxon>
        <taxon>Trichormus</taxon>
    </lineage>
</organism>
<dbReference type="RefSeq" id="WP_153228430.1">
    <property type="nucleotide sequence ID" value="NZ_JACKZP010000055.1"/>
</dbReference>
<gene>
    <name evidence="1" type="ORF">GNE12_15050</name>
</gene>